<keyword evidence="2" id="KW-1185">Reference proteome</keyword>
<evidence type="ECO:0000313" key="2">
    <source>
        <dbReference type="Proteomes" id="UP000001194"/>
    </source>
</evidence>
<dbReference type="Proteomes" id="UP000001194">
    <property type="component" value="Unassembled WGS sequence"/>
</dbReference>
<dbReference type="RefSeq" id="XP_001881524.1">
    <property type="nucleotide sequence ID" value="XM_001881489.1"/>
</dbReference>
<organism evidence="2">
    <name type="scientific">Laccaria bicolor (strain S238N-H82 / ATCC MYA-4686)</name>
    <name type="common">Bicoloured deceiver</name>
    <name type="synonym">Laccaria laccata var. bicolor</name>
    <dbReference type="NCBI Taxonomy" id="486041"/>
    <lineage>
        <taxon>Eukaryota</taxon>
        <taxon>Fungi</taxon>
        <taxon>Dikarya</taxon>
        <taxon>Basidiomycota</taxon>
        <taxon>Agaricomycotina</taxon>
        <taxon>Agaricomycetes</taxon>
        <taxon>Agaricomycetidae</taxon>
        <taxon>Agaricales</taxon>
        <taxon>Agaricineae</taxon>
        <taxon>Hydnangiaceae</taxon>
        <taxon>Laccaria</taxon>
    </lineage>
</organism>
<gene>
    <name evidence="1" type="ORF">LACBIDRAFT_298227</name>
</gene>
<dbReference type="KEGG" id="lbc:LACBIDRAFT_298227"/>
<sequence length="120" mass="13944">MVFLLQMRPSVSGIRGGSMSMERTRPEYQCKWRYYLMSTRMFFITIKMWCGLEMRSYSTTSLNPPSSRGLSRLVFESPVRSGFLMPRGANRNRNRSAFSPEVKRPDWTAKRPQTAVFCGL</sequence>
<name>B0DCI3_LACBS</name>
<dbReference type="GeneID" id="6077061"/>
<evidence type="ECO:0000313" key="1">
    <source>
        <dbReference type="EMBL" id="EDR07735.1"/>
    </source>
</evidence>
<accession>B0DCI3</accession>
<dbReference type="HOGENOM" id="CLU_2050062_0_0_1"/>
<dbReference type="EMBL" id="DS547103">
    <property type="protein sequence ID" value="EDR07735.1"/>
    <property type="molecule type" value="Genomic_DNA"/>
</dbReference>
<dbReference type="InParanoid" id="B0DCI3"/>
<reference evidence="1 2" key="1">
    <citation type="journal article" date="2008" name="Nature">
        <title>The genome of Laccaria bicolor provides insights into mycorrhizal symbiosis.</title>
        <authorList>
            <person name="Martin F."/>
            <person name="Aerts A."/>
            <person name="Ahren D."/>
            <person name="Brun A."/>
            <person name="Danchin E.G.J."/>
            <person name="Duchaussoy F."/>
            <person name="Gibon J."/>
            <person name="Kohler A."/>
            <person name="Lindquist E."/>
            <person name="Pereda V."/>
            <person name="Salamov A."/>
            <person name="Shapiro H.J."/>
            <person name="Wuyts J."/>
            <person name="Blaudez D."/>
            <person name="Buee M."/>
            <person name="Brokstein P."/>
            <person name="Canbaeck B."/>
            <person name="Cohen D."/>
            <person name="Courty P.E."/>
            <person name="Coutinho P.M."/>
            <person name="Delaruelle C."/>
            <person name="Detter J.C."/>
            <person name="Deveau A."/>
            <person name="DiFazio S."/>
            <person name="Duplessis S."/>
            <person name="Fraissinet-Tachet L."/>
            <person name="Lucic E."/>
            <person name="Frey-Klett P."/>
            <person name="Fourrey C."/>
            <person name="Feussner I."/>
            <person name="Gay G."/>
            <person name="Grimwood J."/>
            <person name="Hoegger P.J."/>
            <person name="Jain P."/>
            <person name="Kilaru S."/>
            <person name="Labbe J."/>
            <person name="Lin Y.C."/>
            <person name="Legue V."/>
            <person name="Le Tacon F."/>
            <person name="Marmeisse R."/>
            <person name="Melayah D."/>
            <person name="Montanini B."/>
            <person name="Muratet M."/>
            <person name="Nehls U."/>
            <person name="Niculita-Hirzel H."/>
            <person name="Oudot-Le Secq M.P."/>
            <person name="Peter M."/>
            <person name="Quesneville H."/>
            <person name="Rajashekar B."/>
            <person name="Reich M."/>
            <person name="Rouhier N."/>
            <person name="Schmutz J."/>
            <person name="Yin T."/>
            <person name="Chalot M."/>
            <person name="Henrissat B."/>
            <person name="Kuees U."/>
            <person name="Lucas S."/>
            <person name="Van de Peer Y."/>
            <person name="Podila G.K."/>
            <person name="Polle A."/>
            <person name="Pukkila P.J."/>
            <person name="Richardson P.M."/>
            <person name="Rouze P."/>
            <person name="Sanders I.R."/>
            <person name="Stajich J.E."/>
            <person name="Tunlid A."/>
            <person name="Tuskan G."/>
            <person name="Grigoriev I.V."/>
        </authorList>
    </citation>
    <scope>NUCLEOTIDE SEQUENCE [LARGE SCALE GENOMIC DNA]</scope>
    <source>
        <strain evidence="2">S238N-H82 / ATCC MYA-4686</strain>
    </source>
</reference>
<proteinExistence type="predicted"/>
<protein>
    <submittedName>
        <fullName evidence="1">Predicted protein</fullName>
    </submittedName>
</protein>
<dbReference type="AlphaFoldDB" id="B0DCI3"/>